<evidence type="ECO:0000313" key="3">
    <source>
        <dbReference type="Proteomes" id="UP000240493"/>
    </source>
</evidence>
<gene>
    <name evidence="2" type="ORF">M441DRAFT_441917</name>
</gene>
<dbReference type="AlphaFoldDB" id="A0A2T3Z4E3"/>
<dbReference type="Proteomes" id="UP000240493">
    <property type="component" value="Unassembled WGS sequence"/>
</dbReference>
<dbReference type="EMBL" id="KZ679264">
    <property type="protein sequence ID" value="PTB39657.1"/>
    <property type="molecule type" value="Genomic_DNA"/>
</dbReference>
<keyword evidence="3" id="KW-1185">Reference proteome</keyword>
<protein>
    <submittedName>
        <fullName evidence="2">Uncharacterized protein</fullName>
    </submittedName>
</protein>
<name>A0A2T3Z4E3_TRIA4</name>
<organism evidence="2 3">
    <name type="scientific">Trichoderma asperellum (strain ATCC 204424 / CBS 433.97 / NBRC 101777)</name>
    <dbReference type="NCBI Taxonomy" id="1042311"/>
    <lineage>
        <taxon>Eukaryota</taxon>
        <taxon>Fungi</taxon>
        <taxon>Dikarya</taxon>
        <taxon>Ascomycota</taxon>
        <taxon>Pezizomycotina</taxon>
        <taxon>Sordariomycetes</taxon>
        <taxon>Hypocreomycetidae</taxon>
        <taxon>Hypocreales</taxon>
        <taxon>Hypocreaceae</taxon>
        <taxon>Trichoderma</taxon>
    </lineage>
</organism>
<evidence type="ECO:0000313" key="2">
    <source>
        <dbReference type="EMBL" id="PTB39657.1"/>
    </source>
</evidence>
<evidence type="ECO:0000256" key="1">
    <source>
        <dbReference type="SAM" id="MobiDB-lite"/>
    </source>
</evidence>
<feature type="region of interest" description="Disordered" evidence="1">
    <location>
        <begin position="97"/>
        <end position="140"/>
    </location>
</feature>
<proteinExistence type="predicted"/>
<reference evidence="2 3" key="1">
    <citation type="submission" date="2016-07" db="EMBL/GenBank/DDBJ databases">
        <title>Multiple horizontal gene transfer events from other fungi enriched the ability of initially mycotrophic Trichoderma (Ascomycota) to feed on dead plant biomass.</title>
        <authorList>
            <consortium name="DOE Joint Genome Institute"/>
            <person name="Aerts A."/>
            <person name="Atanasova L."/>
            <person name="Chenthamara K."/>
            <person name="Zhang J."/>
            <person name="Grujic M."/>
            <person name="Henrissat B."/>
            <person name="Kuo A."/>
            <person name="Salamov A."/>
            <person name="Lipzen A."/>
            <person name="Labutti K."/>
            <person name="Barry K."/>
            <person name="Miao Y."/>
            <person name="Rahimi M.J."/>
            <person name="Shen Q."/>
            <person name="Grigoriev I.V."/>
            <person name="Kubicek C.P."/>
            <person name="Druzhinina I.S."/>
        </authorList>
    </citation>
    <scope>NUCLEOTIDE SEQUENCE [LARGE SCALE GENOMIC DNA]</scope>
    <source>
        <strain evidence="2 3">CBS 433.97</strain>
    </source>
</reference>
<sequence>MHNQALRLSLACRATGAFTRRWFRTRARTTSHEPRTVSVRRLVLAIRLAALSAYPTTNTHSRVVLHGTTHTRLIPASTATQQPSWASEALLGEIRIHKQPTEAWDGGTHQQPRSDDGPLPGPRMLTSPAESAPRLVPKSG</sequence>
<accession>A0A2T3Z4E3</accession>